<dbReference type="AlphaFoldDB" id="A0A0C3FDU7"/>
<reference evidence="1 2" key="1">
    <citation type="submission" date="2014-04" db="EMBL/GenBank/DDBJ databases">
        <authorList>
            <consortium name="DOE Joint Genome Institute"/>
            <person name="Kuo A."/>
            <person name="Tarkka M."/>
            <person name="Buscot F."/>
            <person name="Kohler A."/>
            <person name="Nagy L.G."/>
            <person name="Floudas D."/>
            <person name="Copeland A."/>
            <person name="Barry K.W."/>
            <person name="Cichocki N."/>
            <person name="Veneault-Fourrey C."/>
            <person name="LaButti K."/>
            <person name="Lindquist E.A."/>
            <person name="Lipzen A."/>
            <person name="Lundell T."/>
            <person name="Morin E."/>
            <person name="Murat C."/>
            <person name="Sun H."/>
            <person name="Tunlid A."/>
            <person name="Henrissat B."/>
            <person name="Grigoriev I.V."/>
            <person name="Hibbett D.S."/>
            <person name="Martin F."/>
            <person name="Nordberg H.P."/>
            <person name="Cantor M.N."/>
            <person name="Hua S.X."/>
        </authorList>
    </citation>
    <scope>NUCLEOTIDE SEQUENCE [LARGE SCALE GENOMIC DNA]</scope>
    <source>
        <strain evidence="1 2">F 1598</strain>
    </source>
</reference>
<dbReference type="InParanoid" id="A0A0C3FDU7"/>
<sequence>MPLHLLQSYALSCPIIMQSTENALGHSQTHQGMLFNYLSNEEMELVLSAISIPSLSKLVATSKAYYVIVHHHIYDHLTTMLRPFFSNVLEFMAVLASTETVISGSQALHFMMPLYNHSWAPADMDMYMSLKGYEELIKYMGDKGYKILSDGKKKQSDYTTGKGFGGIQFVTTMIRGDSQIDIIVSAHVSPIVPIFYFHSTVVTNFISAYGFFSAYPLLTEAYRGLINPNTFAPLQGPTQKIQGCLQKYSD</sequence>
<dbReference type="EMBL" id="KN833019">
    <property type="protein sequence ID" value="KIM78014.1"/>
    <property type="molecule type" value="Genomic_DNA"/>
</dbReference>
<organism evidence="1 2">
    <name type="scientific">Piloderma croceum (strain F 1598)</name>
    <dbReference type="NCBI Taxonomy" id="765440"/>
    <lineage>
        <taxon>Eukaryota</taxon>
        <taxon>Fungi</taxon>
        <taxon>Dikarya</taxon>
        <taxon>Basidiomycota</taxon>
        <taxon>Agaricomycotina</taxon>
        <taxon>Agaricomycetes</taxon>
        <taxon>Agaricomycetidae</taxon>
        <taxon>Atheliales</taxon>
        <taxon>Atheliaceae</taxon>
        <taxon>Piloderma</taxon>
    </lineage>
</organism>
<gene>
    <name evidence="1" type="ORF">PILCRDRAFT_11470</name>
</gene>
<dbReference type="Proteomes" id="UP000054166">
    <property type="component" value="Unassembled WGS sequence"/>
</dbReference>
<dbReference type="OrthoDB" id="3183574at2759"/>
<accession>A0A0C3FDU7</accession>
<proteinExistence type="predicted"/>
<protein>
    <submittedName>
        <fullName evidence="1">Uncharacterized protein</fullName>
    </submittedName>
</protein>
<dbReference type="HOGENOM" id="CLU_068912_0_0_1"/>
<keyword evidence="2" id="KW-1185">Reference proteome</keyword>
<name>A0A0C3FDU7_PILCF</name>
<reference evidence="2" key="2">
    <citation type="submission" date="2015-01" db="EMBL/GenBank/DDBJ databases">
        <title>Evolutionary Origins and Diversification of the Mycorrhizal Mutualists.</title>
        <authorList>
            <consortium name="DOE Joint Genome Institute"/>
            <consortium name="Mycorrhizal Genomics Consortium"/>
            <person name="Kohler A."/>
            <person name="Kuo A."/>
            <person name="Nagy L.G."/>
            <person name="Floudas D."/>
            <person name="Copeland A."/>
            <person name="Barry K.W."/>
            <person name="Cichocki N."/>
            <person name="Veneault-Fourrey C."/>
            <person name="LaButti K."/>
            <person name="Lindquist E.A."/>
            <person name="Lipzen A."/>
            <person name="Lundell T."/>
            <person name="Morin E."/>
            <person name="Murat C."/>
            <person name="Riley R."/>
            <person name="Ohm R."/>
            <person name="Sun H."/>
            <person name="Tunlid A."/>
            <person name="Henrissat B."/>
            <person name="Grigoriev I.V."/>
            <person name="Hibbett D.S."/>
            <person name="Martin F."/>
        </authorList>
    </citation>
    <scope>NUCLEOTIDE SEQUENCE [LARGE SCALE GENOMIC DNA]</scope>
    <source>
        <strain evidence="2">F 1598</strain>
    </source>
</reference>
<evidence type="ECO:0000313" key="1">
    <source>
        <dbReference type="EMBL" id="KIM78014.1"/>
    </source>
</evidence>
<evidence type="ECO:0000313" key="2">
    <source>
        <dbReference type="Proteomes" id="UP000054166"/>
    </source>
</evidence>